<proteinExistence type="predicted"/>
<evidence type="ECO:0000313" key="3">
    <source>
        <dbReference type="Proteomes" id="UP000643165"/>
    </source>
</evidence>
<evidence type="ECO:0000313" key="2">
    <source>
        <dbReference type="EMBL" id="GIJ20023.1"/>
    </source>
</evidence>
<evidence type="ECO:0000256" key="1">
    <source>
        <dbReference type="SAM" id="Phobius"/>
    </source>
</evidence>
<keyword evidence="1" id="KW-0472">Membrane</keyword>
<comment type="caution">
    <text evidence="2">The sequence shown here is derived from an EMBL/GenBank/DDBJ whole genome shotgun (WGS) entry which is preliminary data.</text>
</comment>
<evidence type="ECO:0008006" key="4">
    <source>
        <dbReference type="Google" id="ProtNLM"/>
    </source>
</evidence>
<keyword evidence="1" id="KW-0812">Transmembrane</keyword>
<dbReference type="Proteomes" id="UP000643165">
    <property type="component" value="Unassembled WGS sequence"/>
</dbReference>
<accession>A0ABQ4IQ36</accession>
<gene>
    <name evidence="2" type="ORF">Vlu01_06470</name>
</gene>
<name>A0ABQ4IQ36_9ACTN</name>
<organism evidence="2 3">
    <name type="scientific">Micromonospora lutea</name>
    <dbReference type="NCBI Taxonomy" id="419825"/>
    <lineage>
        <taxon>Bacteria</taxon>
        <taxon>Bacillati</taxon>
        <taxon>Actinomycetota</taxon>
        <taxon>Actinomycetes</taxon>
        <taxon>Micromonosporales</taxon>
        <taxon>Micromonosporaceae</taxon>
        <taxon>Micromonospora</taxon>
    </lineage>
</organism>
<reference evidence="2 3" key="1">
    <citation type="submission" date="2021-01" db="EMBL/GenBank/DDBJ databases">
        <title>Whole genome shotgun sequence of Verrucosispora lutea NBRC 106530.</title>
        <authorList>
            <person name="Komaki H."/>
            <person name="Tamura T."/>
        </authorList>
    </citation>
    <scope>NUCLEOTIDE SEQUENCE [LARGE SCALE GENOMIC DNA]</scope>
    <source>
        <strain evidence="2 3">NBRC 106530</strain>
    </source>
</reference>
<feature type="transmembrane region" description="Helical" evidence="1">
    <location>
        <begin position="79"/>
        <end position="96"/>
    </location>
</feature>
<dbReference type="EMBL" id="BOPB01000002">
    <property type="protein sequence ID" value="GIJ20023.1"/>
    <property type="molecule type" value="Genomic_DNA"/>
</dbReference>
<protein>
    <recommendedName>
        <fullName evidence="4">MYXO-CTERM domain-containing protein</fullName>
    </recommendedName>
</protein>
<keyword evidence="3" id="KW-1185">Reference proteome</keyword>
<keyword evidence="1" id="KW-1133">Transmembrane helix</keyword>
<sequence>MCAILVRCYLGSVHYVRGHYRNGRWVRPHYRRNGGAAPLISEDAQVRVRRHQRADGTWVRSHYRHRTTTQPDSEDDSNVGFLVAGMLLLVVFLVIVSSQS</sequence>